<dbReference type="InterPro" id="IPR007111">
    <property type="entry name" value="NACHT_NTPase"/>
</dbReference>
<dbReference type="EMBL" id="CCMZ01000003">
    <property type="protein sequence ID" value="CDX12274.1"/>
    <property type="molecule type" value="Genomic_DNA"/>
</dbReference>
<accession>A0A090DGF2</accession>
<proteinExistence type="predicted"/>
<evidence type="ECO:0000259" key="1">
    <source>
        <dbReference type="Pfam" id="PF05729"/>
    </source>
</evidence>
<dbReference type="GO" id="GO:0003676">
    <property type="term" value="F:nucleic acid binding"/>
    <property type="evidence" value="ECO:0007669"/>
    <property type="project" value="InterPro"/>
</dbReference>
<dbReference type="InterPro" id="IPR011335">
    <property type="entry name" value="Restrct_endonuc-II-like"/>
</dbReference>
<name>A0A090DGF2_MESPL</name>
<reference evidence="3" key="1">
    <citation type="submission" date="2014-08" db="EMBL/GenBank/DDBJ databases">
        <authorList>
            <person name="Moulin L."/>
        </authorList>
    </citation>
    <scope>NUCLEOTIDE SEQUENCE [LARGE SCALE GENOMIC DNA]</scope>
</reference>
<dbReference type="InterPro" id="IPR027417">
    <property type="entry name" value="P-loop_NTPase"/>
</dbReference>
<organism evidence="2 3">
    <name type="scientific">Mesorhizobium plurifarium</name>
    <dbReference type="NCBI Taxonomy" id="69974"/>
    <lineage>
        <taxon>Bacteria</taxon>
        <taxon>Pseudomonadati</taxon>
        <taxon>Pseudomonadota</taxon>
        <taxon>Alphaproteobacteria</taxon>
        <taxon>Hyphomicrobiales</taxon>
        <taxon>Phyllobacteriaceae</taxon>
        <taxon>Mesorhizobium</taxon>
    </lineage>
</organism>
<evidence type="ECO:0000313" key="3">
    <source>
        <dbReference type="Proteomes" id="UP000045285"/>
    </source>
</evidence>
<dbReference type="Gene3D" id="3.40.50.300">
    <property type="entry name" value="P-loop containing nucleotide triphosphate hydrolases"/>
    <property type="match status" value="1"/>
</dbReference>
<dbReference type="Proteomes" id="UP000045285">
    <property type="component" value="Unassembled WGS sequence"/>
</dbReference>
<dbReference type="SUPFAM" id="SSF52540">
    <property type="entry name" value="P-loop containing nucleoside triphosphate hydrolases"/>
    <property type="match status" value="1"/>
</dbReference>
<dbReference type="SUPFAM" id="SSF52980">
    <property type="entry name" value="Restriction endonuclease-like"/>
    <property type="match status" value="1"/>
</dbReference>
<evidence type="ECO:0000313" key="2">
    <source>
        <dbReference type="EMBL" id="CDX12274.1"/>
    </source>
</evidence>
<protein>
    <recommendedName>
        <fullName evidence="1">NACHT domain-containing protein</fullName>
    </recommendedName>
</protein>
<gene>
    <name evidence="2" type="ORF">MPL3356_110419</name>
</gene>
<dbReference type="Gene3D" id="3.40.1350.10">
    <property type="match status" value="1"/>
</dbReference>
<feature type="domain" description="NACHT" evidence="1">
    <location>
        <begin position="183"/>
        <end position="353"/>
    </location>
</feature>
<dbReference type="Pfam" id="PF05729">
    <property type="entry name" value="NACHT"/>
    <property type="match status" value="1"/>
</dbReference>
<dbReference type="AlphaFoldDB" id="A0A090DGF2"/>
<sequence length="781" mass="88729">MTQAGTDFERLVVDFCKRNWRPESVHTNRLVENREMDIVIENDNEFILIECTTERSKKKAEHDIAKIRAARRSLVGDLETKRVLGYFVTQGEPTAEIHKVAEDNGSWIEACAFPTFINRFNCSSTYLIERRKRQFGSVRNPANDTIHLERSSYVQVPFRNYDTKQETTLESIIDDIRQKKRTRIVVTGDFGVGKSMTYREIFFRLSEQYEAGETFRFPIYINLNDAAFDESDDFVDLLERHAKWLGLRSEREKLVHAWTSDCCIIILDGFDELIRAGFTRLTTSSNDIRYASSHIIRSAIAESPKATPIFLSGRQSYFSSFEEMRQCLSARDFSHVSLHDFHESEVKSLFRKINPRIADPVVMEWLPQRPLLLSYIYFELGPSLSSDNELLNPLSPGNGWNILLERLCARETNVARGAEPKQIRRLLERIALFARTNISDPGRVTSLHVADAYRDVMLMEPDISVQQVLMRFPGLTSGHANEERGFIDTGIFDAAQAGTIVEAIEALASKSGEYLRSDVVLRLMRPLLRTQQAISFLTAQVVNSILRKENMSALLSIAVQEAMADDGLATGNLIADFLVCASLEPDLLKRELRNVRVSAAHIPEIEITKELLGGRKIQFEDCTFDILELSIDAYLISNLEFRRCRVGRLVCSLDTAESLDRCGLGQQYVEERVLVDGTNADIMDMAIPDSLKALKIILRKLFYQKGSGRKKGAFFRGMHGIDSDTIEQCLSALLRHGIAYVVGLPQSDESVWHPNRVHYKRASFLADTLTIPDDSLVKEIL</sequence>
<keyword evidence="3" id="KW-1185">Reference proteome</keyword>
<dbReference type="InterPro" id="IPR011856">
    <property type="entry name" value="tRNA_endonuc-like_dom_sf"/>
</dbReference>